<accession>A0AAV2LA20</accession>
<protein>
    <submittedName>
        <fullName evidence="2">Uncharacterized protein</fullName>
    </submittedName>
</protein>
<sequence>MKPHTRPGAKDGDGDSVRSSRSARLNAPSLQRTVANEARRSSRLNGTKAARDALTAAVEPLFVNETQCSKRGKEHPPLGTVYTRHGAVLGSAVDAVCRPLTHVFKKQQLEEEWLKPSDPHFCKTTEEEQKSQILWLTAVGKGEGEDDSLTPTRKRHAAAAPVSSLPPTEELKRLHHD</sequence>
<reference evidence="2 3" key="1">
    <citation type="submission" date="2024-04" db="EMBL/GenBank/DDBJ databases">
        <authorList>
            <person name="Waldvogel A.-M."/>
            <person name="Schoenle A."/>
        </authorList>
    </citation>
    <scope>NUCLEOTIDE SEQUENCE [LARGE SCALE GENOMIC DNA]</scope>
</reference>
<name>A0AAV2LA20_KNICA</name>
<gene>
    <name evidence="2" type="ORF">KC01_LOCUS25640</name>
</gene>
<evidence type="ECO:0000313" key="2">
    <source>
        <dbReference type="EMBL" id="CAL1597075.1"/>
    </source>
</evidence>
<keyword evidence="3" id="KW-1185">Reference proteome</keyword>
<evidence type="ECO:0000256" key="1">
    <source>
        <dbReference type="SAM" id="MobiDB-lite"/>
    </source>
</evidence>
<feature type="compositionally biased region" description="Basic and acidic residues" evidence="1">
    <location>
        <begin position="8"/>
        <end position="18"/>
    </location>
</feature>
<organism evidence="2 3">
    <name type="scientific">Knipowitschia caucasica</name>
    <name type="common">Caucasian dwarf goby</name>
    <name type="synonym">Pomatoschistus caucasicus</name>
    <dbReference type="NCBI Taxonomy" id="637954"/>
    <lineage>
        <taxon>Eukaryota</taxon>
        <taxon>Metazoa</taxon>
        <taxon>Chordata</taxon>
        <taxon>Craniata</taxon>
        <taxon>Vertebrata</taxon>
        <taxon>Euteleostomi</taxon>
        <taxon>Actinopterygii</taxon>
        <taxon>Neopterygii</taxon>
        <taxon>Teleostei</taxon>
        <taxon>Neoteleostei</taxon>
        <taxon>Acanthomorphata</taxon>
        <taxon>Gobiaria</taxon>
        <taxon>Gobiiformes</taxon>
        <taxon>Gobioidei</taxon>
        <taxon>Gobiidae</taxon>
        <taxon>Gobiinae</taxon>
        <taxon>Knipowitschia</taxon>
    </lineage>
</organism>
<evidence type="ECO:0000313" key="3">
    <source>
        <dbReference type="Proteomes" id="UP001497482"/>
    </source>
</evidence>
<dbReference type="Proteomes" id="UP001497482">
    <property type="component" value="Chromosome 21"/>
</dbReference>
<feature type="region of interest" description="Disordered" evidence="1">
    <location>
        <begin position="142"/>
        <end position="177"/>
    </location>
</feature>
<feature type="region of interest" description="Disordered" evidence="1">
    <location>
        <begin position="1"/>
        <end position="49"/>
    </location>
</feature>
<proteinExistence type="predicted"/>
<dbReference type="EMBL" id="OZ035843">
    <property type="protein sequence ID" value="CAL1597075.1"/>
    <property type="molecule type" value="Genomic_DNA"/>
</dbReference>
<dbReference type="AlphaFoldDB" id="A0AAV2LA20"/>